<evidence type="ECO:0000256" key="4">
    <source>
        <dbReference type="ARBA" id="ARBA00023125"/>
    </source>
</evidence>
<evidence type="ECO:0000256" key="2">
    <source>
        <dbReference type="ARBA" id="ARBA00010961"/>
    </source>
</evidence>
<evidence type="ECO:0000313" key="8">
    <source>
        <dbReference type="Proteomes" id="UP000002979"/>
    </source>
</evidence>
<evidence type="ECO:0000256" key="5">
    <source>
        <dbReference type="ARBA" id="ARBA00023172"/>
    </source>
</evidence>
<dbReference type="GO" id="GO:0006313">
    <property type="term" value="P:DNA transposition"/>
    <property type="evidence" value="ECO:0007669"/>
    <property type="project" value="InterPro"/>
</dbReference>
<protein>
    <submittedName>
        <fullName evidence="7">Transposase, Mutator family</fullName>
    </submittedName>
</protein>
<dbReference type="GO" id="GO:0004803">
    <property type="term" value="F:transposase activity"/>
    <property type="evidence" value="ECO:0007669"/>
    <property type="project" value="InterPro"/>
</dbReference>
<keyword evidence="5" id="KW-0233">DNA recombination</keyword>
<proteinExistence type="inferred from homology"/>
<accession>A4E8N5</accession>
<dbReference type="PANTHER" id="PTHR33217">
    <property type="entry name" value="TRANSPOSASE FOR INSERTION SEQUENCE ELEMENT IS1081"/>
    <property type="match status" value="1"/>
</dbReference>
<feature type="region of interest" description="Disordered" evidence="6">
    <location>
        <begin position="56"/>
        <end position="77"/>
    </location>
</feature>
<evidence type="ECO:0000313" key="7">
    <source>
        <dbReference type="EMBL" id="EBA40251.1"/>
    </source>
</evidence>
<dbReference type="PANTHER" id="PTHR33217:SF7">
    <property type="entry name" value="TRANSPOSASE FOR INSERTION SEQUENCE ELEMENT IS1081"/>
    <property type="match status" value="1"/>
</dbReference>
<sequence length="471" mass="50999">MEGKAMPQEESVLRLGRDEALEAARLWQECGDAREFACRVLGGVMNALMDSEAQQMCGASRNERSDGRENSRNGYRPRSLKTAVGDVELEIPKLRHGTYYPEGMLARWSRVDTSVAAIVQEMYVCGVSTRKVERVASKLGISSLSSSEVSSLCSDLDAEVAEFRRRDLSGTPCCYLWLDATYMSCRVGSSVVSQGVVTAIGLGADGRKHFLGCDVVDTESEDSWAAFLGGLRERGLAGVRLVVSDSHAGLVAAVSRLFQGCAWQRCVTHLQRNLQSACSGRPEDSKAAVRDLVHAAVYQDDPDLARCVWAEAAPWVASVSARAGEVFEQAEDSALAFTAFPQGALGQAPHQQRPGARQPRDQAPLQGRAVLPLEGVDAAPDVREPHGDRGTVVPAARVLRGLGRRGLRRARGQAGPDRGEAPRARAARQGDSGRDSREARSQEGVISGLAATDLRTLLHHVCARHHFYRML</sequence>
<gene>
    <name evidence="7" type="ORF">COLAER_00776</name>
</gene>
<evidence type="ECO:0000256" key="6">
    <source>
        <dbReference type="SAM" id="MobiDB-lite"/>
    </source>
</evidence>
<keyword evidence="3" id="KW-0815">Transposition</keyword>
<organism evidence="7 8">
    <name type="scientific">Collinsella aerofaciens (strain ATCC 25986 / DSM 3979 / JCM 10188 / KCTC 3647 / NCTC 11838 / VPI 1003)</name>
    <dbReference type="NCBI Taxonomy" id="411903"/>
    <lineage>
        <taxon>Bacteria</taxon>
        <taxon>Bacillati</taxon>
        <taxon>Actinomycetota</taxon>
        <taxon>Coriobacteriia</taxon>
        <taxon>Coriobacteriales</taxon>
        <taxon>Coriobacteriaceae</taxon>
        <taxon>Collinsella</taxon>
    </lineage>
</organism>
<reference evidence="7 8" key="2">
    <citation type="submission" date="2007-04" db="EMBL/GenBank/DDBJ databases">
        <authorList>
            <person name="Fulton L."/>
            <person name="Clifton S."/>
            <person name="Fulton B."/>
            <person name="Xu J."/>
            <person name="Minx P."/>
            <person name="Mardis E.R."/>
            <person name="Wilson R.K."/>
        </authorList>
    </citation>
    <scope>NUCLEOTIDE SEQUENCE [LARGE SCALE GENOMIC DNA]</scope>
    <source>
        <strain evidence="8">ATCC 25986 / DSM 3979 / JCM 10188 / KCTC 3647 / NCTC 11838 / VPI 1003</strain>
    </source>
</reference>
<comment type="caution">
    <text evidence="7">The sequence shown here is derived from an EMBL/GenBank/DDBJ whole genome shotgun (WGS) entry which is preliminary data.</text>
</comment>
<dbReference type="EMBL" id="AAVN02000002">
    <property type="protein sequence ID" value="EBA40251.1"/>
    <property type="molecule type" value="Genomic_DNA"/>
</dbReference>
<feature type="compositionally biased region" description="Basic and acidic residues" evidence="6">
    <location>
        <begin position="431"/>
        <end position="441"/>
    </location>
</feature>
<keyword evidence="4" id="KW-0238">DNA-binding</keyword>
<feature type="region of interest" description="Disordered" evidence="6">
    <location>
        <begin position="404"/>
        <end position="444"/>
    </location>
</feature>
<dbReference type="Proteomes" id="UP000002979">
    <property type="component" value="Unassembled WGS sequence"/>
</dbReference>
<dbReference type="AlphaFoldDB" id="A4E8N5"/>
<dbReference type="NCBIfam" id="NF033543">
    <property type="entry name" value="transpos_IS256"/>
    <property type="match status" value="1"/>
</dbReference>
<evidence type="ECO:0000256" key="3">
    <source>
        <dbReference type="ARBA" id="ARBA00022578"/>
    </source>
</evidence>
<feature type="compositionally biased region" description="Basic and acidic residues" evidence="6">
    <location>
        <begin position="61"/>
        <end position="71"/>
    </location>
</feature>
<dbReference type="InterPro" id="IPR001207">
    <property type="entry name" value="Transposase_mutator"/>
</dbReference>
<dbReference type="GO" id="GO:0003677">
    <property type="term" value="F:DNA binding"/>
    <property type="evidence" value="ECO:0007669"/>
    <property type="project" value="UniProtKB-KW"/>
</dbReference>
<comment type="function">
    <text evidence="1">Required for the transposition of the insertion element.</text>
</comment>
<evidence type="ECO:0000256" key="1">
    <source>
        <dbReference type="ARBA" id="ARBA00002190"/>
    </source>
</evidence>
<comment type="similarity">
    <text evidence="2">Belongs to the transposase mutator family.</text>
</comment>
<reference evidence="7 8" key="1">
    <citation type="submission" date="2007-01" db="EMBL/GenBank/DDBJ databases">
        <title>Draft genome sequence of Collinsella aerofaciens (ATCC 25986).</title>
        <authorList>
            <person name="Sudarsanam P."/>
            <person name="Ley R."/>
            <person name="Guruge J."/>
            <person name="Turnbaugh P.J."/>
            <person name="Mahowald M."/>
            <person name="Liep D."/>
            <person name="Gordon J."/>
        </authorList>
    </citation>
    <scope>NUCLEOTIDE SEQUENCE [LARGE SCALE GENOMIC DNA]</scope>
    <source>
        <strain evidence="8">ATCC 25986 / DSM 3979 / JCM 10188 / KCTC 3647 / NCTC 11838 / VPI 1003</strain>
    </source>
</reference>
<dbReference type="Pfam" id="PF00872">
    <property type="entry name" value="Transposase_mut"/>
    <property type="match status" value="1"/>
</dbReference>
<name>A4E8N5_COLAA</name>